<dbReference type="AlphaFoldDB" id="A0A8H3J8C2"/>
<dbReference type="Gene3D" id="3.80.10.10">
    <property type="entry name" value="Ribonuclease Inhibitor"/>
    <property type="match status" value="1"/>
</dbReference>
<evidence type="ECO:0000313" key="2">
    <source>
        <dbReference type="Proteomes" id="UP000664534"/>
    </source>
</evidence>
<dbReference type="InterPro" id="IPR032675">
    <property type="entry name" value="LRR_dom_sf"/>
</dbReference>
<organism evidence="1 2">
    <name type="scientific">Imshaugia aleurites</name>
    <dbReference type="NCBI Taxonomy" id="172621"/>
    <lineage>
        <taxon>Eukaryota</taxon>
        <taxon>Fungi</taxon>
        <taxon>Dikarya</taxon>
        <taxon>Ascomycota</taxon>
        <taxon>Pezizomycotina</taxon>
        <taxon>Lecanoromycetes</taxon>
        <taxon>OSLEUM clade</taxon>
        <taxon>Lecanoromycetidae</taxon>
        <taxon>Lecanorales</taxon>
        <taxon>Lecanorineae</taxon>
        <taxon>Parmeliaceae</taxon>
        <taxon>Imshaugia</taxon>
    </lineage>
</organism>
<comment type="caution">
    <text evidence="1">The sequence shown here is derived from an EMBL/GenBank/DDBJ whole genome shotgun (WGS) entry which is preliminary data.</text>
</comment>
<sequence>MSAFDTTVRRFTDVANCFKTLTKLSLSLSFSHHTGNSVASALSSATNLKSLFIEGDYEMFYDVLGPVSVFSAILGGCRFTNLRSLLMAKLSSGNIELLEFLRHSPLLNRLTICEFALKEGLWQEVALSLRAIFQLKRVKFDALIGGISDSYQLGFGESYSIDPQMVEDFFLRNGDNPFTEETVKLWNDKTRDEAGNAQEATP</sequence>
<dbReference type="Proteomes" id="UP000664534">
    <property type="component" value="Unassembled WGS sequence"/>
</dbReference>
<dbReference type="EMBL" id="CAJPDT010000209">
    <property type="protein sequence ID" value="CAF9942667.1"/>
    <property type="molecule type" value="Genomic_DNA"/>
</dbReference>
<gene>
    <name evidence="1" type="ORF">IMSHALPRED_004349</name>
</gene>
<dbReference type="SUPFAM" id="SSF52047">
    <property type="entry name" value="RNI-like"/>
    <property type="match status" value="1"/>
</dbReference>
<protein>
    <submittedName>
        <fullName evidence="1">Uncharacterized protein</fullName>
    </submittedName>
</protein>
<accession>A0A8H3J8C2</accession>
<name>A0A8H3J8C2_9LECA</name>
<evidence type="ECO:0000313" key="1">
    <source>
        <dbReference type="EMBL" id="CAF9942667.1"/>
    </source>
</evidence>
<reference evidence="1" key="1">
    <citation type="submission" date="2021-03" db="EMBL/GenBank/DDBJ databases">
        <authorList>
            <person name="Tagirdzhanova G."/>
        </authorList>
    </citation>
    <scope>NUCLEOTIDE SEQUENCE</scope>
</reference>
<keyword evidence="2" id="KW-1185">Reference proteome</keyword>
<proteinExistence type="predicted"/>
<dbReference type="OrthoDB" id="5422579at2759"/>